<reference evidence="3 4" key="1">
    <citation type="submission" date="2024-03" db="EMBL/GenBank/DDBJ databases">
        <title>Human intestinal bacterial collection.</title>
        <authorList>
            <person name="Pauvert C."/>
            <person name="Hitch T.C.A."/>
            <person name="Clavel T."/>
        </authorList>
    </citation>
    <scope>NUCLEOTIDE SEQUENCE [LARGE SCALE GENOMIC DNA]</scope>
    <source>
        <strain evidence="3 4">CLA-AP-H34</strain>
    </source>
</reference>
<dbReference type="InterPro" id="IPR012854">
    <property type="entry name" value="Cu_amine_oxidase-like_N"/>
</dbReference>
<proteinExistence type="predicted"/>
<dbReference type="SUPFAM" id="SSF55383">
    <property type="entry name" value="Copper amine oxidase, domain N"/>
    <property type="match status" value="1"/>
</dbReference>
<dbReference type="EMBL" id="JBBMFT010000004">
    <property type="protein sequence ID" value="MEQ2456488.1"/>
    <property type="molecule type" value="Genomic_DNA"/>
</dbReference>
<organism evidence="3 4">
    <name type="scientific">Flavonifractor hominis</name>
    <dbReference type="NCBI Taxonomy" id="3133178"/>
    <lineage>
        <taxon>Bacteria</taxon>
        <taxon>Bacillati</taxon>
        <taxon>Bacillota</taxon>
        <taxon>Clostridia</taxon>
        <taxon>Eubacteriales</taxon>
        <taxon>Oscillospiraceae</taxon>
        <taxon>Flavonifractor</taxon>
    </lineage>
</organism>
<dbReference type="InterPro" id="IPR025648">
    <property type="entry name" value="DUF4358"/>
</dbReference>
<gene>
    <name evidence="3" type="ORF">WMO45_08140</name>
</gene>
<comment type="caution">
    <text evidence="3">The sequence shown here is derived from an EMBL/GenBank/DDBJ whole genome shotgun (WGS) entry which is preliminary data.</text>
</comment>
<feature type="chain" id="PRO_5045138711" evidence="1">
    <location>
        <begin position="24"/>
        <end position="282"/>
    </location>
</feature>
<accession>A0ABV1ETB7</accession>
<keyword evidence="1" id="KW-0732">Signal</keyword>
<dbReference type="Pfam" id="PF14270">
    <property type="entry name" value="DUF4358"/>
    <property type="match status" value="1"/>
</dbReference>
<evidence type="ECO:0000313" key="4">
    <source>
        <dbReference type="Proteomes" id="UP001440599"/>
    </source>
</evidence>
<evidence type="ECO:0000313" key="3">
    <source>
        <dbReference type="EMBL" id="MEQ2456488.1"/>
    </source>
</evidence>
<dbReference type="InterPro" id="IPR036582">
    <property type="entry name" value="Mao_N_sf"/>
</dbReference>
<dbReference type="Pfam" id="PF07833">
    <property type="entry name" value="Cu_amine_oxidN1"/>
    <property type="match status" value="1"/>
</dbReference>
<name>A0ABV1ETB7_9FIRM</name>
<protein>
    <submittedName>
        <fullName evidence="3">DUF4358 domain-containing protein</fullName>
    </submittedName>
</protein>
<feature type="domain" description="Copper amine oxidase-like N-terminal" evidence="2">
    <location>
        <begin position="42"/>
        <end position="137"/>
    </location>
</feature>
<keyword evidence="4" id="KW-1185">Reference proteome</keyword>
<evidence type="ECO:0000259" key="2">
    <source>
        <dbReference type="Pfam" id="PF07833"/>
    </source>
</evidence>
<feature type="signal peptide" evidence="1">
    <location>
        <begin position="1"/>
        <end position="23"/>
    </location>
</feature>
<dbReference type="Proteomes" id="UP001440599">
    <property type="component" value="Unassembled WGS sequence"/>
</dbReference>
<evidence type="ECO:0000256" key="1">
    <source>
        <dbReference type="SAM" id="SignalP"/>
    </source>
</evidence>
<sequence length="282" mass="30356">MKKLGTFALTLALAGAMTLPACATEGLLISANPNAYSTTITLNGETLNTAGIPASSDSLIPLRLVAEADHGSAYWDQENNESWFYFGDNLITVKFADNSIWVGEESVKSQAEVVDGVTFVSASVLSLLDGYTVEWADPTTDGSEAVTITTPNNDPMVKAAYSIMDAAGMGYGMRMDGQQLAETYQIPADAFEQVIAFFPMITNPDTLILGKLAEGADVEAVKTAVEAYRQQQEDTFSWYLSQNLPKVQDARVVVEGDWFLFLIAEDADAGEAAFHSFVEAQG</sequence>
<dbReference type="RefSeq" id="WP_349140142.1">
    <property type="nucleotide sequence ID" value="NZ_JBBMFT010000004.1"/>
</dbReference>